<proteinExistence type="predicted"/>
<organism evidence="1 2">
    <name type="scientific">Ceratodon purpureus</name>
    <name type="common">Fire moss</name>
    <name type="synonym">Dicranum purpureum</name>
    <dbReference type="NCBI Taxonomy" id="3225"/>
    <lineage>
        <taxon>Eukaryota</taxon>
        <taxon>Viridiplantae</taxon>
        <taxon>Streptophyta</taxon>
        <taxon>Embryophyta</taxon>
        <taxon>Bryophyta</taxon>
        <taxon>Bryophytina</taxon>
        <taxon>Bryopsida</taxon>
        <taxon>Dicranidae</taxon>
        <taxon>Pseudoditrichales</taxon>
        <taxon>Ditrichaceae</taxon>
        <taxon>Ceratodon</taxon>
    </lineage>
</organism>
<dbReference type="PANTHER" id="PTHR23108:SF3">
    <property type="entry name" value="METHYLTRANSFERASE FAMILY PROTEIN"/>
    <property type="match status" value="1"/>
</dbReference>
<dbReference type="InterPro" id="IPR029063">
    <property type="entry name" value="SAM-dependent_MTases_sf"/>
</dbReference>
<dbReference type="EMBL" id="CM026424">
    <property type="protein sequence ID" value="KAG0578375.1"/>
    <property type="molecule type" value="Genomic_DNA"/>
</dbReference>
<dbReference type="GO" id="GO:0005634">
    <property type="term" value="C:nucleus"/>
    <property type="evidence" value="ECO:0007669"/>
    <property type="project" value="TreeGrafter"/>
</dbReference>
<gene>
    <name evidence="1" type="ORF">KC19_4G018300</name>
</gene>
<dbReference type="Proteomes" id="UP000822688">
    <property type="component" value="Chromosome 4"/>
</dbReference>
<dbReference type="SUPFAM" id="SSF53335">
    <property type="entry name" value="S-adenosyl-L-methionine-dependent methyltransferases"/>
    <property type="match status" value="1"/>
</dbReference>
<evidence type="ECO:0000313" key="1">
    <source>
        <dbReference type="EMBL" id="KAG0578375.1"/>
    </source>
</evidence>
<sequence>MATTPTSEAVAASPDCASDSDETYFDASFFVDETYVEKEYVVGPHTIKVLCLQCSSTDYDLTGQLVWPGAGILNDYLVNNSHILDGLSVIELGSGVGLNGLLCAQYCRHVVMTDHNTTVLKVMKRNVELQDEALQPKLECEELDWGNEAHLQHIKDKNPDGFDLILGADICYFQSAAKPLFASVKALMELRPGGACKFILGYVSRFKSNDVAVNAEVQRLGMKMVEVPGTRKSLAGGAHEGWIYEISKDSDQL</sequence>
<dbReference type="PANTHER" id="PTHR23108">
    <property type="entry name" value="METHYLTRANSFERASE-RELATED"/>
    <property type="match status" value="1"/>
</dbReference>
<dbReference type="GO" id="GO:0008276">
    <property type="term" value="F:protein methyltransferase activity"/>
    <property type="evidence" value="ECO:0007669"/>
    <property type="project" value="InterPro"/>
</dbReference>
<evidence type="ECO:0000313" key="2">
    <source>
        <dbReference type="Proteomes" id="UP000822688"/>
    </source>
</evidence>
<comment type="caution">
    <text evidence="1">The sequence shown here is derived from an EMBL/GenBank/DDBJ whole genome shotgun (WGS) entry which is preliminary data.</text>
</comment>
<accession>A0A8T0I5T9</accession>
<dbReference type="AlphaFoldDB" id="A0A8T0I5T9"/>
<dbReference type="Pfam" id="PF10294">
    <property type="entry name" value="Methyltransf_16"/>
    <property type="match status" value="1"/>
</dbReference>
<dbReference type="InterPro" id="IPR019410">
    <property type="entry name" value="Methyltransf_16"/>
</dbReference>
<dbReference type="Gene3D" id="3.40.50.150">
    <property type="entry name" value="Vaccinia Virus protein VP39"/>
    <property type="match status" value="1"/>
</dbReference>
<dbReference type="InterPro" id="IPR038899">
    <property type="entry name" value="METTL22"/>
</dbReference>
<keyword evidence="2" id="KW-1185">Reference proteome</keyword>
<protein>
    <submittedName>
        <fullName evidence="1">Uncharacterized protein</fullName>
    </submittedName>
</protein>
<name>A0A8T0I5T9_CERPU</name>
<reference evidence="1" key="1">
    <citation type="submission" date="2020-06" db="EMBL/GenBank/DDBJ databases">
        <title>WGS assembly of Ceratodon purpureus strain R40.</title>
        <authorList>
            <person name="Carey S.B."/>
            <person name="Jenkins J."/>
            <person name="Shu S."/>
            <person name="Lovell J.T."/>
            <person name="Sreedasyam A."/>
            <person name="Maumus F."/>
            <person name="Tiley G.P."/>
            <person name="Fernandez-Pozo N."/>
            <person name="Barry K."/>
            <person name="Chen C."/>
            <person name="Wang M."/>
            <person name="Lipzen A."/>
            <person name="Daum C."/>
            <person name="Saski C.A."/>
            <person name="Payton A.C."/>
            <person name="Mcbreen J.C."/>
            <person name="Conrad R.E."/>
            <person name="Kollar L.M."/>
            <person name="Olsson S."/>
            <person name="Huttunen S."/>
            <person name="Landis J.B."/>
            <person name="Wickett N.J."/>
            <person name="Johnson M.G."/>
            <person name="Rensing S.A."/>
            <person name="Grimwood J."/>
            <person name="Schmutz J."/>
            <person name="Mcdaniel S.F."/>
        </authorList>
    </citation>
    <scope>NUCLEOTIDE SEQUENCE</scope>
    <source>
        <strain evidence="1">R40</strain>
    </source>
</reference>